<accession>A0A814W045</accession>
<evidence type="ECO:0000313" key="3">
    <source>
        <dbReference type="EMBL" id="CAF3850350.1"/>
    </source>
</evidence>
<reference evidence="2" key="1">
    <citation type="submission" date="2021-02" db="EMBL/GenBank/DDBJ databases">
        <authorList>
            <person name="Nowell W R."/>
        </authorList>
    </citation>
    <scope>NUCLEOTIDE SEQUENCE</scope>
</reference>
<evidence type="ECO:0000313" key="4">
    <source>
        <dbReference type="Proteomes" id="UP000663860"/>
    </source>
</evidence>
<dbReference type="InterPro" id="IPR032675">
    <property type="entry name" value="LRR_dom_sf"/>
</dbReference>
<organism evidence="2 4">
    <name type="scientific">Adineta steineri</name>
    <dbReference type="NCBI Taxonomy" id="433720"/>
    <lineage>
        <taxon>Eukaryota</taxon>
        <taxon>Metazoa</taxon>
        <taxon>Spiralia</taxon>
        <taxon>Gnathifera</taxon>
        <taxon>Rotifera</taxon>
        <taxon>Eurotatoria</taxon>
        <taxon>Bdelloidea</taxon>
        <taxon>Adinetida</taxon>
        <taxon>Adinetidae</taxon>
        <taxon>Adineta</taxon>
    </lineage>
</organism>
<feature type="domain" description="F-box" evidence="1">
    <location>
        <begin position="1"/>
        <end position="52"/>
    </location>
</feature>
<dbReference type="EMBL" id="CAJNOE010000397">
    <property type="protein sequence ID" value="CAF1194366.1"/>
    <property type="molecule type" value="Genomic_DNA"/>
</dbReference>
<comment type="caution">
    <text evidence="2">The sequence shown here is derived from an EMBL/GenBank/DDBJ whole genome shotgun (WGS) entry which is preliminary data.</text>
</comment>
<dbReference type="InterPro" id="IPR036047">
    <property type="entry name" value="F-box-like_dom_sf"/>
</dbReference>
<dbReference type="Proteomes" id="UP000663860">
    <property type="component" value="Unassembled WGS sequence"/>
</dbReference>
<sequence length="259" mass="30449">MNCLEVLPNEILLEIFKYFDAQQLFQAFYNLNFRFNQLIQSFNQLQLTFRLTASNCREIINDKNFQFYVHTLKVDPLYDGSGGNDIFNGEWILLPSLRTLKLAEINLSLYRSILSKCNNLYNFVFAITRVHDITSFSVLSHNNLRRMEITSDNTHSCSSFGDKTVESCLSCVPNLERLTINRGFYTLDLAQYFLDFDCFITIINIHLPLLQRLLFHGKVSRSEEFNKDVIRQEFEEKIKKVDNRRSTTRFKAWFAISRA</sequence>
<dbReference type="PROSITE" id="PS50181">
    <property type="entry name" value="FBOX"/>
    <property type="match status" value="1"/>
</dbReference>
<protein>
    <recommendedName>
        <fullName evidence="1">F-box domain-containing protein</fullName>
    </recommendedName>
</protein>
<dbReference type="Gene3D" id="3.80.10.10">
    <property type="entry name" value="Ribonuclease Inhibitor"/>
    <property type="match status" value="1"/>
</dbReference>
<evidence type="ECO:0000313" key="2">
    <source>
        <dbReference type="EMBL" id="CAF1194366.1"/>
    </source>
</evidence>
<proteinExistence type="predicted"/>
<evidence type="ECO:0000259" key="1">
    <source>
        <dbReference type="PROSITE" id="PS50181"/>
    </source>
</evidence>
<dbReference type="InterPro" id="IPR001810">
    <property type="entry name" value="F-box_dom"/>
</dbReference>
<dbReference type="Proteomes" id="UP000663868">
    <property type="component" value="Unassembled WGS sequence"/>
</dbReference>
<dbReference type="SUPFAM" id="SSF81383">
    <property type="entry name" value="F-box domain"/>
    <property type="match status" value="1"/>
</dbReference>
<gene>
    <name evidence="2" type="ORF">IZO911_LOCUS28230</name>
    <name evidence="3" type="ORF">KXQ929_LOCUS20061</name>
</gene>
<dbReference type="AlphaFoldDB" id="A0A814W045"/>
<name>A0A814W045_9BILA</name>
<dbReference type="EMBL" id="CAJOBB010001389">
    <property type="protein sequence ID" value="CAF3850350.1"/>
    <property type="molecule type" value="Genomic_DNA"/>
</dbReference>